<reference evidence="13 14" key="1">
    <citation type="submission" date="2024-07" db="EMBL/GenBank/DDBJ databases">
        <title>Section-level genome sequencing and comparative genomics of Aspergillus sections Usti and Cavernicolus.</title>
        <authorList>
            <consortium name="Lawrence Berkeley National Laboratory"/>
            <person name="Nybo J.L."/>
            <person name="Vesth T.C."/>
            <person name="Theobald S."/>
            <person name="Frisvad J.C."/>
            <person name="Larsen T.O."/>
            <person name="Kjaerboelling I."/>
            <person name="Rothschild-Mancinelli K."/>
            <person name="Lyhne E.K."/>
            <person name="Kogle M.E."/>
            <person name="Barry K."/>
            <person name="Clum A."/>
            <person name="Na H."/>
            <person name="Ledsgaard L."/>
            <person name="Lin J."/>
            <person name="Lipzen A."/>
            <person name="Kuo A."/>
            <person name="Riley R."/>
            <person name="Mondo S."/>
            <person name="Labutti K."/>
            <person name="Haridas S."/>
            <person name="Pangalinan J."/>
            <person name="Salamov A.A."/>
            <person name="Simmons B.A."/>
            <person name="Magnuson J.K."/>
            <person name="Chen J."/>
            <person name="Drula E."/>
            <person name="Henrissat B."/>
            <person name="Wiebenga A."/>
            <person name="Lubbers R.J."/>
            <person name="Gomes A.C."/>
            <person name="Makela M.R."/>
            <person name="Stajich J."/>
            <person name="Grigoriev I.V."/>
            <person name="Mortensen U.H."/>
            <person name="De Vries R.P."/>
            <person name="Baker S.E."/>
            <person name="Andersen M.R."/>
        </authorList>
    </citation>
    <scope>NUCLEOTIDE SEQUENCE [LARGE SCALE GENOMIC DNA]</scope>
    <source>
        <strain evidence="13 14">CBS 209.92</strain>
    </source>
</reference>
<organism evidence="13 14">
    <name type="scientific">Aspergillus keveii</name>
    <dbReference type="NCBI Taxonomy" id="714993"/>
    <lineage>
        <taxon>Eukaryota</taxon>
        <taxon>Fungi</taxon>
        <taxon>Dikarya</taxon>
        <taxon>Ascomycota</taxon>
        <taxon>Pezizomycotina</taxon>
        <taxon>Eurotiomycetes</taxon>
        <taxon>Eurotiomycetidae</taxon>
        <taxon>Eurotiales</taxon>
        <taxon>Aspergillaceae</taxon>
        <taxon>Aspergillus</taxon>
        <taxon>Aspergillus subgen. Nidulantes</taxon>
    </lineage>
</organism>
<dbReference type="PANTHER" id="PTHR46206">
    <property type="entry name" value="CYTOCHROME P450"/>
    <property type="match status" value="1"/>
</dbReference>
<evidence type="ECO:0000256" key="10">
    <source>
        <dbReference type="ARBA" id="ARBA00023033"/>
    </source>
</evidence>
<keyword evidence="11" id="KW-0472">Membrane</keyword>
<evidence type="ECO:0000256" key="2">
    <source>
        <dbReference type="ARBA" id="ARBA00004370"/>
    </source>
</evidence>
<keyword evidence="9" id="KW-0408">Iron</keyword>
<evidence type="ECO:0000256" key="8">
    <source>
        <dbReference type="ARBA" id="ARBA00023002"/>
    </source>
</evidence>
<keyword evidence="8" id="KW-0560">Oxidoreductase</keyword>
<proteinExistence type="inferred from homology"/>
<evidence type="ECO:0000256" key="12">
    <source>
        <dbReference type="SAM" id="SignalP"/>
    </source>
</evidence>
<comment type="similarity">
    <text evidence="3">Belongs to the cytochrome P450 family.</text>
</comment>
<keyword evidence="10" id="KW-0503">Monooxygenase</keyword>
<keyword evidence="12" id="KW-0732">Signal</keyword>
<keyword evidence="4" id="KW-0349">Heme</keyword>
<dbReference type="EMBL" id="JBFTWV010000108">
    <property type="protein sequence ID" value="KAL2786860.1"/>
    <property type="molecule type" value="Genomic_DNA"/>
</dbReference>
<dbReference type="PRINTS" id="PR00465">
    <property type="entry name" value="EP450IV"/>
</dbReference>
<comment type="cofactor">
    <cofactor evidence="1">
        <name>heme</name>
        <dbReference type="ChEBI" id="CHEBI:30413"/>
    </cofactor>
</comment>
<dbReference type="InterPro" id="IPR001128">
    <property type="entry name" value="Cyt_P450"/>
</dbReference>
<dbReference type="SUPFAM" id="SSF48264">
    <property type="entry name" value="Cytochrome P450"/>
    <property type="match status" value="1"/>
</dbReference>
<keyword evidence="6" id="KW-0479">Metal-binding</keyword>
<evidence type="ECO:0000256" key="3">
    <source>
        <dbReference type="ARBA" id="ARBA00010617"/>
    </source>
</evidence>
<gene>
    <name evidence="13" type="ORF">BJX66DRAFT_346531</name>
</gene>
<evidence type="ECO:0000256" key="5">
    <source>
        <dbReference type="ARBA" id="ARBA00022692"/>
    </source>
</evidence>
<evidence type="ECO:0000256" key="7">
    <source>
        <dbReference type="ARBA" id="ARBA00022989"/>
    </source>
</evidence>
<evidence type="ECO:0000313" key="13">
    <source>
        <dbReference type="EMBL" id="KAL2786860.1"/>
    </source>
</evidence>
<dbReference type="Proteomes" id="UP001610563">
    <property type="component" value="Unassembled WGS sequence"/>
</dbReference>
<protein>
    <submittedName>
        <fullName evidence="13">Cytochrome P450</fullName>
    </submittedName>
</protein>
<keyword evidence="14" id="KW-1185">Reference proteome</keyword>
<accession>A0ABR4FUA8</accession>
<dbReference type="InterPro" id="IPR036396">
    <property type="entry name" value="Cyt_P450_sf"/>
</dbReference>
<dbReference type="Pfam" id="PF00067">
    <property type="entry name" value="p450"/>
    <property type="match status" value="1"/>
</dbReference>
<keyword evidence="5" id="KW-0812">Transmembrane</keyword>
<dbReference type="Gene3D" id="1.10.630.10">
    <property type="entry name" value="Cytochrome P450"/>
    <property type="match status" value="1"/>
</dbReference>
<evidence type="ECO:0000256" key="11">
    <source>
        <dbReference type="ARBA" id="ARBA00023136"/>
    </source>
</evidence>
<feature type="signal peptide" evidence="12">
    <location>
        <begin position="1"/>
        <end position="17"/>
    </location>
</feature>
<sequence>MSPLVVLALLLIVLGYAVEKYTDDHEEIPTVTFCRLLPDFLNRLLFFVKGPSLIYYGYNKHKDKPFRILKVDADMLVLPAKYLPEIRYLPHTKISLLDAQFNSVCGNYTNILNDSNLPAHTVAKKLTPSLHRIVPMVIDELQHAFKIEVPECTDRWVSVNLYSMILRLINRSTSRVIVGDTLCRNEEWLNIVTDYTHNLGLTIILLRPLPRFLRPFAARLLPSVRYLNKTLRFVKEEVFVPMILARHEAEANDSEYWKPDDFMQWMMDTADNKYDEKPENIAQGLMIVMALAVVHTSTMLITQGIYDLLARQEYIAPLRHEIMDTLKDGWSNATQACFNAQSLLDSFLRESQRFHPTSEVNVQRITKESITFSDGFTIPANTHICFPSGPLSRDPNNLPYPNLDPSTFDGFRWCRDPYGRNNKLVSTTAANLHFGYGRQVCPGRHFAANTSKAIFSRLLVEYDMKFEEGREGRRPMDIRNGEQIMPNFYAKVLIRRTRDEI</sequence>
<evidence type="ECO:0000256" key="1">
    <source>
        <dbReference type="ARBA" id="ARBA00001971"/>
    </source>
</evidence>
<dbReference type="InterPro" id="IPR002403">
    <property type="entry name" value="Cyt_P450_E_grp-IV"/>
</dbReference>
<evidence type="ECO:0000313" key="14">
    <source>
        <dbReference type="Proteomes" id="UP001610563"/>
    </source>
</evidence>
<dbReference type="CDD" id="cd11041">
    <property type="entry name" value="CYP503A1-like"/>
    <property type="match status" value="1"/>
</dbReference>
<name>A0ABR4FUA8_9EURO</name>
<evidence type="ECO:0000256" key="6">
    <source>
        <dbReference type="ARBA" id="ARBA00022723"/>
    </source>
</evidence>
<evidence type="ECO:0000256" key="9">
    <source>
        <dbReference type="ARBA" id="ARBA00023004"/>
    </source>
</evidence>
<feature type="chain" id="PRO_5045202178" evidence="12">
    <location>
        <begin position="18"/>
        <end position="501"/>
    </location>
</feature>
<dbReference type="PANTHER" id="PTHR46206:SF7">
    <property type="entry name" value="P450, PUTATIVE (EUROFUNG)-RELATED"/>
    <property type="match status" value="1"/>
</dbReference>
<evidence type="ECO:0000256" key="4">
    <source>
        <dbReference type="ARBA" id="ARBA00022617"/>
    </source>
</evidence>
<keyword evidence="7" id="KW-1133">Transmembrane helix</keyword>
<comment type="subcellular location">
    <subcellularLocation>
        <location evidence="2">Membrane</location>
    </subcellularLocation>
</comment>
<comment type="caution">
    <text evidence="13">The sequence shown here is derived from an EMBL/GenBank/DDBJ whole genome shotgun (WGS) entry which is preliminary data.</text>
</comment>